<dbReference type="InterPro" id="IPR050431">
    <property type="entry name" value="Adaptor_comp_med_subunit"/>
</dbReference>
<dbReference type="Pfam" id="PF00928">
    <property type="entry name" value="Adap_comp_sub"/>
    <property type="match status" value="1"/>
</dbReference>
<accession>A0A7J7ZTX9</accession>
<dbReference type="Proteomes" id="UP000527355">
    <property type="component" value="Unassembled WGS sequence"/>
</dbReference>
<keyword evidence="3" id="KW-1185">Reference proteome</keyword>
<evidence type="ECO:0000259" key="1">
    <source>
        <dbReference type="PROSITE" id="PS51072"/>
    </source>
</evidence>
<sequence length="169" mass="18693">MTSGGMPWTLFGSMLSTPGNRCAALSPTSLAPVSSMLSGPTSGWQLSPSRMSTLPWSSNSPLNTSGVQVICMKGKAKYKASENAIVWKIKRMAGMKESQISAEIELLPTNDKKKWARPPISMNFEVPFAPSGLKVRYLKVFEPKLNYSDHDVIKWVRYIGRSGIYETRC</sequence>
<organism evidence="2 3">
    <name type="scientific">Myotis myotis</name>
    <name type="common">Greater mouse-eared bat</name>
    <name type="synonym">Vespertilio myotis</name>
    <dbReference type="NCBI Taxonomy" id="51298"/>
    <lineage>
        <taxon>Eukaryota</taxon>
        <taxon>Metazoa</taxon>
        <taxon>Chordata</taxon>
        <taxon>Craniata</taxon>
        <taxon>Vertebrata</taxon>
        <taxon>Euteleostomi</taxon>
        <taxon>Mammalia</taxon>
        <taxon>Eutheria</taxon>
        <taxon>Laurasiatheria</taxon>
        <taxon>Chiroptera</taxon>
        <taxon>Yangochiroptera</taxon>
        <taxon>Vespertilionidae</taxon>
        <taxon>Myotis</taxon>
    </lineage>
</organism>
<dbReference type="EMBL" id="JABWUV010000002">
    <property type="protein sequence ID" value="KAF6377160.1"/>
    <property type="molecule type" value="Genomic_DNA"/>
</dbReference>
<reference evidence="2 3" key="1">
    <citation type="journal article" date="2020" name="Nature">
        <title>Six reference-quality genomes reveal evolution of bat adaptations.</title>
        <authorList>
            <person name="Jebb D."/>
            <person name="Huang Z."/>
            <person name="Pippel M."/>
            <person name="Hughes G.M."/>
            <person name="Lavrichenko K."/>
            <person name="Devanna P."/>
            <person name="Winkler S."/>
            <person name="Jermiin L.S."/>
            <person name="Skirmuntt E.C."/>
            <person name="Katzourakis A."/>
            <person name="Burkitt-Gray L."/>
            <person name="Ray D.A."/>
            <person name="Sullivan K.A.M."/>
            <person name="Roscito J.G."/>
            <person name="Kirilenko B.M."/>
            <person name="Davalos L.M."/>
            <person name="Corthals A.P."/>
            <person name="Power M.L."/>
            <person name="Jones G."/>
            <person name="Ransome R.D."/>
            <person name="Dechmann D.K.N."/>
            <person name="Locatelli A.G."/>
            <person name="Puechmaille S.J."/>
            <person name="Fedrigo O."/>
            <person name="Jarvis E.D."/>
            <person name="Hiller M."/>
            <person name="Vernes S.C."/>
            <person name="Myers E.W."/>
            <person name="Teeling E.C."/>
        </authorList>
    </citation>
    <scope>NUCLEOTIDE SEQUENCE [LARGE SCALE GENOMIC DNA]</scope>
    <source>
        <strain evidence="2">MMyoMyo1</strain>
        <tissue evidence="2">Flight muscle</tissue>
    </source>
</reference>
<gene>
    <name evidence="2" type="ORF">mMyoMyo1_000788</name>
</gene>
<dbReference type="PROSITE" id="PS51072">
    <property type="entry name" value="MHD"/>
    <property type="match status" value="1"/>
</dbReference>
<evidence type="ECO:0000313" key="3">
    <source>
        <dbReference type="Proteomes" id="UP000527355"/>
    </source>
</evidence>
<evidence type="ECO:0000313" key="2">
    <source>
        <dbReference type="EMBL" id="KAF6377160.1"/>
    </source>
</evidence>
<dbReference type="InterPro" id="IPR028565">
    <property type="entry name" value="MHD"/>
</dbReference>
<dbReference type="Gene3D" id="2.60.40.1170">
    <property type="entry name" value="Mu homology domain, subdomain B"/>
    <property type="match status" value="2"/>
</dbReference>
<dbReference type="PANTHER" id="PTHR10529">
    <property type="entry name" value="AP COMPLEX SUBUNIT MU"/>
    <property type="match status" value="1"/>
</dbReference>
<name>A0A7J7ZTX9_MYOMY</name>
<comment type="caution">
    <text evidence="2">The sequence shown here is derived from an EMBL/GenBank/DDBJ whole genome shotgun (WGS) entry which is preliminary data.</text>
</comment>
<protein>
    <submittedName>
        <fullName evidence="2">Adaptor related protein complex 2 subunit mu 1</fullName>
    </submittedName>
</protein>
<dbReference type="InterPro" id="IPR036168">
    <property type="entry name" value="AP2_Mu_C_sf"/>
</dbReference>
<dbReference type="AlphaFoldDB" id="A0A7J7ZTX9"/>
<proteinExistence type="predicted"/>
<feature type="domain" description="MHD" evidence="1">
    <location>
        <begin position="1"/>
        <end position="168"/>
    </location>
</feature>
<dbReference type="SUPFAM" id="SSF49447">
    <property type="entry name" value="Second domain of Mu2 adaptin subunit (ap50) of ap2 adaptor"/>
    <property type="match status" value="1"/>
</dbReference>